<dbReference type="AlphaFoldDB" id="A0A6I6JF14"/>
<reference evidence="1 2" key="1">
    <citation type="submission" date="2019-11" db="EMBL/GenBank/DDBJ databases">
        <authorList>
            <person name="Zheng R.K."/>
            <person name="Sun C.M."/>
        </authorList>
    </citation>
    <scope>NUCLEOTIDE SEQUENCE [LARGE SCALE GENOMIC DNA]</scope>
    <source>
        <strain evidence="1 2">SRB007</strain>
    </source>
</reference>
<sequence length="262" mass="29719">MDVFDRIIEVTKPIAKGYILNLFGEPTFHPRFSDLLEKTRGFSTWLSSHLNYEEGRAHKLAMWDHLRIICSIDTLDAFEYPNYRVGGDYVNVLRNLDILANGACDVFPQFLVPSVDIDREPYIQFARQHGIPEENVILKVKLENFRLDPTSAPSPGKCHSPYMGLYFNCDGYLVPCCNNVNSALHMAHISQINSVVELYAGGKGEAVRKALAVDKNCFDSCGRCDGMRYWDTEFVDDLRAVQIVFTRLLKSDRTKIPQAGSE</sequence>
<name>A0A6I6JF14_9BACT</name>
<dbReference type="CDD" id="cd21109">
    <property type="entry name" value="SPASM"/>
    <property type="match status" value="1"/>
</dbReference>
<dbReference type="Gene3D" id="3.20.20.70">
    <property type="entry name" value="Aldolase class I"/>
    <property type="match status" value="1"/>
</dbReference>
<dbReference type="SUPFAM" id="SSF102114">
    <property type="entry name" value="Radical SAM enzymes"/>
    <property type="match status" value="1"/>
</dbReference>
<evidence type="ECO:0000313" key="2">
    <source>
        <dbReference type="Proteomes" id="UP000428328"/>
    </source>
</evidence>
<dbReference type="KEGG" id="psel:GM415_02235"/>
<protein>
    <recommendedName>
        <fullName evidence="3">4Fe4S-binding SPASM domain-containing protein</fullName>
    </recommendedName>
</protein>
<evidence type="ECO:0008006" key="3">
    <source>
        <dbReference type="Google" id="ProtNLM"/>
    </source>
</evidence>
<evidence type="ECO:0000313" key="1">
    <source>
        <dbReference type="EMBL" id="QGY39002.1"/>
    </source>
</evidence>
<accession>A0A6I6JF14</accession>
<keyword evidence="2" id="KW-1185">Reference proteome</keyword>
<organism evidence="1 2">
    <name type="scientific">Pseudodesulfovibrio cashew</name>
    <dbReference type="NCBI Taxonomy" id="2678688"/>
    <lineage>
        <taxon>Bacteria</taxon>
        <taxon>Pseudomonadati</taxon>
        <taxon>Thermodesulfobacteriota</taxon>
        <taxon>Desulfovibrionia</taxon>
        <taxon>Desulfovibrionales</taxon>
        <taxon>Desulfovibrionaceae</taxon>
    </lineage>
</organism>
<gene>
    <name evidence="1" type="ORF">GM415_02235</name>
</gene>
<dbReference type="Proteomes" id="UP000428328">
    <property type="component" value="Chromosome"/>
</dbReference>
<dbReference type="RefSeq" id="WP_158946214.1">
    <property type="nucleotide sequence ID" value="NZ_CP046400.1"/>
</dbReference>
<proteinExistence type="predicted"/>
<dbReference type="InterPro" id="IPR058240">
    <property type="entry name" value="rSAM_sf"/>
</dbReference>
<dbReference type="EMBL" id="CP046400">
    <property type="protein sequence ID" value="QGY39002.1"/>
    <property type="molecule type" value="Genomic_DNA"/>
</dbReference>
<dbReference type="InterPro" id="IPR013785">
    <property type="entry name" value="Aldolase_TIM"/>
</dbReference>